<dbReference type="PANTHER" id="PTHR42997:SF1">
    <property type="entry name" value="AP-4-A PHOSPHORYLASE"/>
    <property type="match status" value="1"/>
</dbReference>
<feature type="binding site" evidence="3">
    <location>
        <position position="122"/>
    </location>
    <ligand>
        <name>substrate</name>
    </ligand>
</feature>
<feature type="short sequence motif" description="Histidine triad motif" evidence="4">
    <location>
        <begin position="118"/>
        <end position="122"/>
    </location>
</feature>
<dbReference type="PANTHER" id="PTHR42997">
    <property type="entry name" value="HIT FAMILY HYDROLASE"/>
    <property type="match status" value="1"/>
</dbReference>
<feature type="active site" description="Tele-AMP-histidine intermediate" evidence="2">
    <location>
        <position position="120"/>
    </location>
</feature>
<dbReference type="RefSeq" id="WP_088571525.1">
    <property type="nucleotide sequence ID" value="NZ_FYEK01000032.1"/>
</dbReference>
<organism evidence="6 7">
    <name type="scientific">Thermoflexus hugenholtzii JAD2</name>
    <dbReference type="NCBI Taxonomy" id="877466"/>
    <lineage>
        <taxon>Bacteria</taxon>
        <taxon>Bacillati</taxon>
        <taxon>Chloroflexota</taxon>
        <taxon>Thermoflexia</taxon>
        <taxon>Thermoflexales</taxon>
        <taxon>Thermoflexaceae</taxon>
        <taxon>Thermoflexus</taxon>
    </lineage>
</organism>
<dbReference type="Pfam" id="PF01230">
    <property type="entry name" value="HIT"/>
    <property type="match status" value="1"/>
</dbReference>
<dbReference type="Gene3D" id="3.30.428.10">
    <property type="entry name" value="HIT-like"/>
    <property type="match status" value="1"/>
</dbReference>
<evidence type="ECO:0000313" key="7">
    <source>
        <dbReference type="Proteomes" id="UP000197025"/>
    </source>
</evidence>
<keyword evidence="7" id="KW-1185">Reference proteome</keyword>
<proteinExistence type="predicted"/>
<dbReference type="InterPro" id="IPR039383">
    <property type="entry name" value="FHIT"/>
</dbReference>
<dbReference type="InParanoid" id="A0A212R650"/>
<dbReference type="AlphaFoldDB" id="A0A212R650"/>
<reference evidence="7" key="1">
    <citation type="submission" date="2017-06" db="EMBL/GenBank/DDBJ databases">
        <authorList>
            <person name="Varghese N."/>
            <person name="Submissions S."/>
        </authorList>
    </citation>
    <scope>NUCLEOTIDE SEQUENCE [LARGE SCALE GENOMIC DNA]</scope>
    <source>
        <strain evidence="7">JAD2</strain>
    </source>
</reference>
<evidence type="ECO:0000256" key="1">
    <source>
        <dbReference type="ARBA" id="ARBA00022741"/>
    </source>
</evidence>
<dbReference type="InterPro" id="IPR011146">
    <property type="entry name" value="HIT-like"/>
</dbReference>
<gene>
    <name evidence="6" type="ORF">SAMN02746019_00013460</name>
</gene>
<evidence type="ECO:0000256" key="2">
    <source>
        <dbReference type="PIRSR" id="PIRSR639383-1"/>
    </source>
</evidence>
<keyword evidence="1" id="KW-0547">Nucleotide-binding</keyword>
<evidence type="ECO:0000256" key="4">
    <source>
        <dbReference type="PROSITE-ProRule" id="PRU00464"/>
    </source>
</evidence>
<evidence type="ECO:0000259" key="5">
    <source>
        <dbReference type="PROSITE" id="PS51084"/>
    </source>
</evidence>
<dbReference type="GO" id="GO:0000166">
    <property type="term" value="F:nucleotide binding"/>
    <property type="evidence" value="ECO:0007669"/>
    <property type="project" value="UniProtKB-KW"/>
</dbReference>
<feature type="binding site" evidence="3">
    <location>
        <begin position="112"/>
        <end position="115"/>
    </location>
    <ligand>
        <name>substrate</name>
    </ligand>
</feature>
<dbReference type="OrthoDB" id="9784774at2"/>
<evidence type="ECO:0000256" key="3">
    <source>
        <dbReference type="PIRSR" id="PIRSR639383-2"/>
    </source>
</evidence>
<dbReference type="Proteomes" id="UP000197025">
    <property type="component" value="Unassembled WGS sequence"/>
</dbReference>
<protein>
    <submittedName>
        <fullName evidence="6">Diadenosine tetraphosphate (Ap4A) hydrolase</fullName>
    </submittedName>
</protein>
<dbReference type="CDD" id="cd01275">
    <property type="entry name" value="FHIT"/>
    <property type="match status" value="1"/>
</dbReference>
<sequence>MERLWTPWRMAYLKGEGEAPQGCIFCRKINGSDEVEHILFRGRTVYVTLNRYPYNNGHLMVIPYAHVPSLEDLDPPTMLEVMQLVALSLKALRQAYRPEGFNVGANIGRPAGAGVADHVHIHVVPRWTGDTNFMPVIGNTRVLPEWLDDTYRRLRPLFEELASSLQRPSGDP</sequence>
<name>A0A212R650_9CHLR</name>
<accession>A0A212R650</accession>
<dbReference type="GO" id="GO:0016787">
    <property type="term" value="F:hydrolase activity"/>
    <property type="evidence" value="ECO:0007669"/>
    <property type="project" value="UniProtKB-KW"/>
</dbReference>
<dbReference type="InterPro" id="IPR036265">
    <property type="entry name" value="HIT-like_sf"/>
</dbReference>
<dbReference type="EMBL" id="FYEK01000032">
    <property type="protein sequence ID" value="SNB67567.1"/>
    <property type="molecule type" value="Genomic_DNA"/>
</dbReference>
<feature type="binding site" evidence="3">
    <location>
        <position position="50"/>
    </location>
    <ligand>
        <name>substrate</name>
    </ligand>
</feature>
<dbReference type="SUPFAM" id="SSF54197">
    <property type="entry name" value="HIT-like"/>
    <property type="match status" value="1"/>
</dbReference>
<feature type="domain" description="HIT" evidence="5">
    <location>
        <begin position="24"/>
        <end position="133"/>
    </location>
</feature>
<dbReference type="PROSITE" id="PS51084">
    <property type="entry name" value="HIT_2"/>
    <property type="match status" value="1"/>
</dbReference>
<keyword evidence="6" id="KW-0378">Hydrolase</keyword>
<evidence type="ECO:0000313" key="6">
    <source>
        <dbReference type="EMBL" id="SNB67567.1"/>
    </source>
</evidence>
<dbReference type="InterPro" id="IPR052908">
    <property type="entry name" value="AP-4-A_phosphorylase"/>
</dbReference>